<comment type="function">
    <text evidence="8">Catalyzes the aldol cleavage of 4-hydroxy-4-methyl-2-oxoglutarate (HMG) into 2 molecules of pyruvate. Also contains a secondary oxaloacetate (OAA) decarboxylase activity due to the common pyruvate enolate transition state formed following C-C bond cleavage in the retro-aldol and decarboxylation reactions.</text>
</comment>
<dbReference type="GO" id="GO:0008948">
    <property type="term" value="F:oxaloacetate decarboxylase activity"/>
    <property type="evidence" value="ECO:0007669"/>
    <property type="project" value="UniProtKB-EC"/>
</dbReference>
<comment type="caution">
    <text evidence="14">The sequence shown here is derived from an EMBL/GenBank/DDBJ whole genome shotgun (WGS) entry which is preliminary data.</text>
</comment>
<dbReference type="Pfam" id="PF03737">
    <property type="entry name" value="RraA-like"/>
    <property type="match status" value="1"/>
</dbReference>
<evidence type="ECO:0000256" key="13">
    <source>
        <dbReference type="PIRSR" id="PIRSR605493-1"/>
    </source>
</evidence>
<protein>
    <recommendedName>
        <fullName evidence="7">Putative 4-hydroxy-4-methyl-2-oxoglutarate aldolase</fullName>
        <ecNumber evidence="6">4.1.1.112</ecNumber>
        <ecNumber evidence="5">4.1.3.17</ecNumber>
    </recommendedName>
    <alternativeName>
        <fullName evidence="11">Oxaloacetate decarboxylase</fullName>
    </alternativeName>
    <alternativeName>
        <fullName evidence="9">Regulator of ribonuclease activity homolog</fullName>
    </alternativeName>
    <alternativeName>
        <fullName evidence="10">RraA-like protein</fullName>
    </alternativeName>
</protein>
<evidence type="ECO:0000256" key="1">
    <source>
        <dbReference type="ARBA" id="ARBA00001342"/>
    </source>
</evidence>
<organism evidence="14 15">
    <name type="scientific">Plantactinospora soyae</name>
    <dbReference type="NCBI Taxonomy" id="1544732"/>
    <lineage>
        <taxon>Bacteria</taxon>
        <taxon>Bacillati</taxon>
        <taxon>Actinomycetota</taxon>
        <taxon>Actinomycetes</taxon>
        <taxon>Micromonosporales</taxon>
        <taxon>Micromonosporaceae</taxon>
        <taxon>Plantactinospora</taxon>
    </lineage>
</organism>
<dbReference type="GO" id="GO:0046872">
    <property type="term" value="F:metal ion binding"/>
    <property type="evidence" value="ECO:0007669"/>
    <property type="project" value="UniProtKB-KW"/>
</dbReference>
<dbReference type="EC" id="4.1.1.112" evidence="6"/>
<comment type="cofactor">
    <cofactor evidence="13">
        <name>Mg(2+)</name>
        <dbReference type="ChEBI" id="CHEBI:18420"/>
    </cofactor>
</comment>
<evidence type="ECO:0000256" key="6">
    <source>
        <dbReference type="ARBA" id="ARBA00012947"/>
    </source>
</evidence>
<dbReference type="GO" id="GO:0047443">
    <property type="term" value="F:4-hydroxy-4-methyl-2-oxoglutarate aldolase activity"/>
    <property type="evidence" value="ECO:0007669"/>
    <property type="project" value="UniProtKB-EC"/>
</dbReference>
<evidence type="ECO:0000256" key="8">
    <source>
        <dbReference type="ARBA" id="ARBA00025046"/>
    </source>
</evidence>
<evidence type="ECO:0000313" key="15">
    <source>
        <dbReference type="Proteomes" id="UP000649753"/>
    </source>
</evidence>
<dbReference type="InterPro" id="IPR036704">
    <property type="entry name" value="RraA/RraA-like_sf"/>
</dbReference>
<feature type="binding site" evidence="13">
    <location>
        <position position="142"/>
    </location>
    <ligand>
        <name>Mg(2+)</name>
        <dbReference type="ChEBI" id="CHEBI:18420"/>
    </ligand>
</feature>
<evidence type="ECO:0000256" key="2">
    <source>
        <dbReference type="ARBA" id="ARBA00001968"/>
    </source>
</evidence>
<accession>A0A927LXR2</accession>
<evidence type="ECO:0000313" key="14">
    <source>
        <dbReference type="EMBL" id="MBE1484473.1"/>
    </source>
</evidence>
<evidence type="ECO:0000256" key="10">
    <source>
        <dbReference type="ARBA" id="ARBA00030169"/>
    </source>
</evidence>
<dbReference type="InterPro" id="IPR005493">
    <property type="entry name" value="RraA/RraA-like"/>
</dbReference>
<keyword evidence="15" id="KW-1185">Reference proteome</keyword>
<reference evidence="14" key="1">
    <citation type="submission" date="2020-10" db="EMBL/GenBank/DDBJ databases">
        <title>Sequencing the genomes of 1000 actinobacteria strains.</title>
        <authorList>
            <person name="Klenk H.-P."/>
        </authorList>
    </citation>
    <scope>NUCLEOTIDE SEQUENCE</scope>
    <source>
        <strain evidence="14">DSM 46832</strain>
    </source>
</reference>
<keyword evidence="13" id="KW-0479">Metal-binding</keyword>
<comment type="similarity">
    <text evidence="3">Belongs to the class II aldolase/RraA-like family.</text>
</comment>
<dbReference type="Proteomes" id="UP000649753">
    <property type="component" value="Unassembled WGS sequence"/>
</dbReference>
<dbReference type="CDD" id="cd16841">
    <property type="entry name" value="RraA_family"/>
    <property type="match status" value="1"/>
</dbReference>
<evidence type="ECO:0000256" key="9">
    <source>
        <dbReference type="ARBA" id="ARBA00029596"/>
    </source>
</evidence>
<dbReference type="AlphaFoldDB" id="A0A927LXR2"/>
<evidence type="ECO:0000256" key="3">
    <source>
        <dbReference type="ARBA" id="ARBA00008621"/>
    </source>
</evidence>
<feature type="binding site" evidence="13">
    <location>
        <position position="141"/>
    </location>
    <ligand>
        <name>substrate</name>
    </ligand>
</feature>
<gene>
    <name evidence="14" type="ORF">H4W31_000111</name>
</gene>
<evidence type="ECO:0000256" key="7">
    <source>
        <dbReference type="ARBA" id="ARBA00016549"/>
    </source>
</evidence>
<name>A0A927LXR2_9ACTN</name>
<evidence type="ECO:0000256" key="5">
    <source>
        <dbReference type="ARBA" id="ARBA00012213"/>
    </source>
</evidence>
<proteinExistence type="inferred from homology"/>
<sequence>MTAAESRLTNAAATDVAGTDTAVTDTAGTDALRARIAVLDSCALSDALDTLGLTGATTGIRALWPVTEPVVGTVRTVRAGPRRDGQPAAHIAASAVEDSGPGQVLVIANDGRLDVSCWGGILALAATRRGIGGVVIDGACRDIAESESLGFPVFGRAVVPVSARGRIVQLGMDERIEVAGNPVDSGDWIVADRNGVVFVPAAEAERVVALAERIVRREEDMAEAVRAGQPVGQVMHDSRFPSVEEAE</sequence>
<dbReference type="SUPFAM" id="SSF89562">
    <property type="entry name" value="RraA-like"/>
    <property type="match status" value="1"/>
</dbReference>
<dbReference type="PANTHER" id="PTHR33254">
    <property type="entry name" value="4-HYDROXY-4-METHYL-2-OXOGLUTARATE ALDOLASE 3-RELATED"/>
    <property type="match status" value="1"/>
</dbReference>
<dbReference type="EMBL" id="JADBEB010000001">
    <property type="protein sequence ID" value="MBE1484473.1"/>
    <property type="molecule type" value="Genomic_DNA"/>
</dbReference>
<dbReference type="RefSeq" id="WP_192764830.1">
    <property type="nucleotide sequence ID" value="NZ_JADBEB010000001.1"/>
</dbReference>
<evidence type="ECO:0000256" key="12">
    <source>
        <dbReference type="ARBA" id="ARBA00047973"/>
    </source>
</evidence>
<dbReference type="PANTHER" id="PTHR33254:SF4">
    <property type="entry name" value="4-HYDROXY-4-METHYL-2-OXOGLUTARATE ALDOLASE 3-RELATED"/>
    <property type="match status" value="1"/>
</dbReference>
<comment type="cofactor">
    <cofactor evidence="2">
        <name>a divalent metal cation</name>
        <dbReference type="ChEBI" id="CHEBI:60240"/>
    </cofactor>
</comment>
<evidence type="ECO:0000256" key="11">
    <source>
        <dbReference type="ARBA" id="ARBA00032305"/>
    </source>
</evidence>
<evidence type="ECO:0000256" key="4">
    <source>
        <dbReference type="ARBA" id="ARBA00011233"/>
    </source>
</evidence>
<comment type="catalytic activity">
    <reaction evidence="12">
        <text>oxaloacetate + H(+) = pyruvate + CO2</text>
        <dbReference type="Rhea" id="RHEA:15641"/>
        <dbReference type="ChEBI" id="CHEBI:15361"/>
        <dbReference type="ChEBI" id="CHEBI:15378"/>
        <dbReference type="ChEBI" id="CHEBI:16452"/>
        <dbReference type="ChEBI" id="CHEBI:16526"/>
        <dbReference type="EC" id="4.1.1.112"/>
    </reaction>
</comment>
<keyword evidence="13" id="KW-0460">Magnesium</keyword>
<dbReference type="Gene3D" id="3.50.30.40">
    <property type="entry name" value="Ribonuclease E inhibitor RraA/RraA-like"/>
    <property type="match status" value="1"/>
</dbReference>
<comment type="catalytic activity">
    <reaction evidence="1">
        <text>4-hydroxy-4-methyl-2-oxoglutarate = 2 pyruvate</text>
        <dbReference type="Rhea" id="RHEA:22748"/>
        <dbReference type="ChEBI" id="CHEBI:15361"/>
        <dbReference type="ChEBI" id="CHEBI:58276"/>
        <dbReference type="EC" id="4.1.3.17"/>
    </reaction>
</comment>
<feature type="binding site" evidence="13">
    <location>
        <begin position="119"/>
        <end position="122"/>
    </location>
    <ligand>
        <name>substrate</name>
    </ligand>
</feature>
<dbReference type="EC" id="4.1.3.17" evidence="5"/>
<comment type="subunit">
    <text evidence="4">Homotrimer.</text>
</comment>